<reference evidence="1 2" key="1">
    <citation type="submission" date="2020-02" db="EMBL/GenBank/DDBJ databases">
        <authorList>
            <person name="Ferguson B K."/>
        </authorList>
    </citation>
    <scope>NUCLEOTIDE SEQUENCE [LARGE SCALE GENOMIC DNA]</scope>
</reference>
<evidence type="ECO:0000313" key="2">
    <source>
        <dbReference type="Proteomes" id="UP000479000"/>
    </source>
</evidence>
<evidence type="ECO:0000313" key="1">
    <source>
        <dbReference type="EMBL" id="CAB0000680.1"/>
    </source>
</evidence>
<name>A0A6H5GCT8_9HEMI</name>
<dbReference type="AlphaFoldDB" id="A0A6H5GCT8"/>
<accession>A0A6H5GCT8</accession>
<sequence>MRGNEAARLQTNCRLQRLSWKLGVTVRTHAERQCTCVLDISLNRAITYVMPDNSFSILGQSQSWLYVRCSSLQANSSQSCPGQFNDTRRPSCRQRKVLIRISQSTVRFPSTGLE</sequence>
<gene>
    <name evidence="1" type="ORF">NTEN_LOCUS6467</name>
</gene>
<proteinExistence type="predicted"/>
<dbReference type="EMBL" id="CADCXU010009775">
    <property type="protein sequence ID" value="CAB0000680.1"/>
    <property type="molecule type" value="Genomic_DNA"/>
</dbReference>
<dbReference type="Proteomes" id="UP000479000">
    <property type="component" value="Unassembled WGS sequence"/>
</dbReference>
<protein>
    <submittedName>
        <fullName evidence="1">Uncharacterized protein</fullName>
    </submittedName>
</protein>
<organism evidence="1 2">
    <name type="scientific">Nesidiocoris tenuis</name>
    <dbReference type="NCBI Taxonomy" id="355587"/>
    <lineage>
        <taxon>Eukaryota</taxon>
        <taxon>Metazoa</taxon>
        <taxon>Ecdysozoa</taxon>
        <taxon>Arthropoda</taxon>
        <taxon>Hexapoda</taxon>
        <taxon>Insecta</taxon>
        <taxon>Pterygota</taxon>
        <taxon>Neoptera</taxon>
        <taxon>Paraneoptera</taxon>
        <taxon>Hemiptera</taxon>
        <taxon>Heteroptera</taxon>
        <taxon>Panheteroptera</taxon>
        <taxon>Cimicomorpha</taxon>
        <taxon>Miridae</taxon>
        <taxon>Dicyphina</taxon>
        <taxon>Nesidiocoris</taxon>
    </lineage>
</organism>
<keyword evidence="2" id="KW-1185">Reference proteome</keyword>